<comment type="similarity">
    <text evidence="2">Belongs to the MCM10 family.</text>
</comment>
<evidence type="ECO:0000256" key="5">
    <source>
        <dbReference type="ARBA" id="ARBA00022723"/>
    </source>
</evidence>
<evidence type="ECO:0000259" key="10">
    <source>
        <dbReference type="SMART" id="SM01280"/>
    </source>
</evidence>
<dbReference type="AlphaFoldDB" id="A0A0T6B0Q5"/>
<dbReference type="SMART" id="SM01280">
    <property type="entry name" value="Mcm10"/>
    <property type="match status" value="1"/>
</dbReference>
<dbReference type="InterPro" id="IPR040184">
    <property type="entry name" value="Mcm10"/>
</dbReference>
<feature type="region of interest" description="Disordered" evidence="9">
    <location>
        <begin position="409"/>
        <end position="439"/>
    </location>
</feature>
<evidence type="ECO:0000256" key="2">
    <source>
        <dbReference type="ARBA" id="ARBA00009679"/>
    </source>
</evidence>
<dbReference type="InterPro" id="IPR015411">
    <property type="entry name" value="Rep_factor_Mcm10_C"/>
</dbReference>
<dbReference type="InterPro" id="IPR012340">
    <property type="entry name" value="NA-bd_OB-fold"/>
</dbReference>
<reference evidence="11 12" key="1">
    <citation type="submission" date="2015-09" db="EMBL/GenBank/DDBJ databases">
        <title>Draft genome of the scarab beetle Oryctes borbonicus.</title>
        <authorList>
            <person name="Meyer J.M."/>
            <person name="Markov G.V."/>
            <person name="Baskaran P."/>
            <person name="Herrmann M."/>
            <person name="Sommer R.J."/>
            <person name="Roedelsperger C."/>
        </authorList>
    </citation>
    <scope>NUCLEOTIDE SEQUENCE [LARGE SCALE GENOMIC DNA]</scope>
    <source>
        <strain evidence="11">OB123</strain>
        <tissue evidence="11">Whole animal</tissue>
    </source>
</reference>
<evidence type="ECO:0000313" key="11">
    <source>
        <dbReference type="EMBL" id="KRT80966.1"/>
    </source>
</evidence>
<feature type="region of interest" description="Disordered" evidence="9">
    <location>
        <begin position="530"/>
        <end position="600"/>
    </location>
</feature>
<feature type="compositionally biased region" description="Polar residues" evidence="9">
    <location>
        <begin position="1"/>
        <end position="16"/>
    </location>
</feature>
<dbReference type="GO" id="GO:0008270">
    <property type="term" value="F:zinc ion binding"/>
    <property type="evidence" value="ECO:0007669"/>
    <property type="project" value="UniProtKB-KW"/>
</dbReference>
<evidence type="ECO:0000256" key="7">
    <source>
        <dbReference type="ARBA" id="ARBA00022833"/>
    </source>
</evidence>
<keyword evidence="5" id="KW-0479">Metal-binding</keyword>
<organism evidence="11 12">
    <name type="scientific">Oryctes borbonicus</name>
    <dbReference type="NCBI Taxonomy" id="1629725"/>
    <lineage>
        <taxon>Eukaryota</taxon>
        <taxon>Metazoa</taxon>
        <taxon>Ecdysozoa</taxon>
        <taxon>Arthropoda</taxon>
        <taxon>Hexapoda</taxon>
        <taxon>Insecta</taxon>
        <taxon>Pterygota</taxon>
        <taxon>Neoptera</taxon>
        <taxon>Endopterygota</taxon>
        <taxon>Coleoptera</taxon>
        <taxon>Polyphaga</taxon>
        <taxon>Scarabaeiformia</taxon>
        <taxon>Scarabaeidae</taxon>
        <taxon>Dynastinae</taxon>
        <taxon>Oryctes</taxon>
    </lineage>
</organism>
<evidence type="ECO:0000313" key="12">
    <source>
        <dbReference type="Proteomes" id="UP000051574"/>
    </source>
</evidence>
<dbReference type="InterPro" id="IPR055065">
    <property type="entry name" value="OB_MCM10"/>
</dbReference>
<dbReference type="InterPro" id="IPR056791">
    <property type="entry name" value="Znf_Mcm10_C"/>
</dbReference>
<dbReference type="InterPro" id="IPR015408">
    <property type="entry name" value="Znf_Mcm10/DnaG"/>
</dbReference>
<feature type="non-terminal residue" evidence="11">
    <location>
        <position position="832"/>
    </location>
</feature>
<keyword evidence="7" id="KW-0862">Zinc</keyword>
<dbReference type="GO" id="GO:0043596">
    <property type="term" value="C:nuclear replication fork"/>
    <property type="evidence" value="ECO:0007669"/>
    <property type="project" value="TreeGrafter"/>
</dbReference>
<dbReference type="OrthoDB" id="273123at2759"/>
<dbReference type="FunFam" id="2.40.50.140:FF:000174">
    <property type="entry name" value="DNA replication licensing factor mcm10"/>
    <property type="match status" value="1"/>
</dbReference>
<proteinExistence type="inferred from homology"/>
<feature type="region of interest" description="Disordered" evidence="9">
    <location>
        <begin position="658"/>
        <end position="687"/>
    </location>
</feature>
<dbReference type="Proteomes" id="UP000051574">
    <property type="component" value="Unassembled WGS sequence"/>
</dbReference>
<dbReference type="Pfam" id="PF22379">
    <property type="entry name" value="OB_MCM10"/>
    <property type="match status" value="1"/>
</dbReference>
<keyword evidence="12" id="KW-1185">Reference proteome</keyword>
<sequence>ELKQDNTSIVHTGLSDSSDDEDNKYFEDAKYNECGRAIKNLLKNPSDESNTTQNANKSWISISKSGIGKQLSLPEAKATSSKDIFVDPFFGIRVINPLIPSTVIQERMVGRESVSMAKLKWFLQKLTPEKDWVIAGVIVQKSASKTSQKGNQFSIWSLSDLHANLKTTSLFLFGKAYQNLWKTVVGTVVAVLNPNVLDKKDGSKDEACLSVDNHQKVMILGQSKDFGICKSTKKSGEPCTAFININECEFCIYHLKQEYQKFSKRSEMQSTFQGGGLTALRNKVLGKNEVFYAGKSYTAIPAKRSKKLTAKDEGRLKSLKSNVSVNSNQLTKSRNLSNRKMTASRVELNKNQRAKDLALLQKLGLSNELAMNLDKKIEFSGNLSKEVTLDESKQTALNVICRLRENNANNQGQSSKFNEGSNSQGIASTGELSKEIRLEESKETPLNVINKLKDKNKEESKDISKKNDTNAKETVLNSYIEKKLLTVEDAQKFLAKTSKEIDLEQSKESITNSDENLNISNGFIETKEASGALKSSSGEKTDEIALGSTKPTNGSVSEHIQTVPNRLQSSKLNKPVSGNNTAQNLVANPKPSTPNPSTTLSNPNNHFRPFINPSATPLFLNNHGKTTIDLDSPVSKKLLNQAKLNALKYVKKNGQIKKLDSMSTKGTRKKRSIDNTTNPTPENDPKRQKIQENEFFSERFKKMMAATSSHTDLLEKHDEEQQEKYFKKLEIKEKMEEKMANTFKIECKAVRCLKCKYTSFSAAERCKLEKHPLKVFDSFKRFFKCGNCGNRTVCLEVVPIVTCKNCGSAKWERTSMMKERNVQNLHTLSIRG</sequence>
<dbReference type="EMBL" id="LJIG01016316">
    <property type="protein sequence ID" value="KRT80966.1"/>
    <property type="molecule type" value="Genomic_DNA"/>
</dbReference>
<evidence type="ECO:0000256" key="3">
    <source>
        <dbReference type="ARBA" id="ARBA00017770"/>
    </source>
</evidence>
<comment type="caution">
    <text evidence="11">The sequence shown here is derived from an EMBL/GenBank/DDBJ whole genome shotgun (WGS) entry which is preliminary data.</text>
</comment>
<evidence type="ECO:0000256" key="8">
    <source>
        <dbReference type="ARBA" id="ARBA00023242"/>
    </source>
</evidence>
<protein>
    <recommendedName>
        <fullName evidence="3">Protein MCM10 homolog</fullName>
    </recommendedName>
</protein>
<dbReference type="Pfam" id="PF09329">
    <property type="entry name" value="zf-primase"/>
    <property type="match status" value="1"/>
</dbReference>
<gene>
    <name evidence="11" type="ORF">AMK59_5204</name>
</gene>
<dbReference type="Gene3D" id="2.40.50.140">
    <property type="entry name" value="Nucleic acid-binding proteins"/>
    <property type="match status" value="1"/>
</dbReference>
<dbReference type="GO" id="GO:0006270">
    <property type="term" value="P:DNA replication initiation"/>
    <property type="evidence" value="ECO:0007669"/>
    <property type="project" value="InterPro"/>
</dbReference>
<feature type="domain" description="Replication factor Mcm10 C-terminal" evidence="10">
    <location>
        <begin position="446"/>
        <end position="832"/>
    </location>
</feature>
<dbReference type="PANTHER" id="PTHR13454:SF11">
    <property type="entry name" value="PROTEIN MCM10 HOMOLOG"/>
    <property type="match status" value="1"/>
</dbReference>
<dbReference type="GO" id="GO:0003697">
    <property type="term" value="F:single-stranded DNA binding"/>
    <property type="evidence" value="ECO:0007669"/>
    <property type="project" value="InterPro"/>
</dbReference>
<keyword evidence="6" id="KW-0863">Zinc-finger</keyword>
<accession>A0A0T6B0Q5</accession>
<evidence type="ECO:0000256" key="6">
    <source>
        <dbReference type="ARBA" id="ARBA00022771"/>
    </source>
</evidence>
<evidence type="ECO:0000256" key="1">
    <source>
        <dbReference type="ARBA" id="ARBA00004123"/>
    </source>
</evidence>
<dbReference type="PANTHER" id="PTHR13454">
    <property type="entry name" value="PROTEIN MCM10 HOMOLOG"/>
    <property type="match status" value="1"/>
</dbReference>
<feature type="compositionally biased region" description="Polar residues" evidence="9">
    <location>
        <begin position="409"/>
        <end position="431"/>
    </location>
</feature>
<feature type="compositionally biased region" description="Polar residues" evidence="9">
    <location>
        <begin position="549"/>
        <end position="586"/>
    </location>
</feature>
<keyword evidence="8" id="KW-0539">Nucleus</keyword>
<name>A0A0T6B0Q5_9SCAR</name>
<evidence type="ECO:0000256" key="4">
    <source>
        <dbReference type="ARBA" id="ARBA00022705"/>
    </source>
</evidence>
<comment type="subcellular location">
    <subcellularLocation>
        <location evidence="1">Nucleus</location>
    </subcellularLocation>
</comment>
<keyword evidence="4" id="KW-0235">DNA replication</keyword>
<dbReference type="Pfam" id="PF24863">
    <property type="entry name" value="zf-CCCH_Mcm10"/>
    <property type="match status" value="1"/>
</dbReference>
<dbReference type="Pfam" id="PF09332">
    <property type="entry name" value="Mcm10"/>
    <property type="match status" value="1"/>
</dbReference>
<dbReference type="GO" id="GO:0003688">
    <property type="term" value="F:DNA replication origin binding"/>
    <property type="evidence" value="ECO:0007669"/>
    <property type="project" value="TreeGrafter"/>
</dbReference>
<evidence type="ECO:0000256" key="9">
    <source>
        <dbReference type="SAM" id="MobiDB-lite"/>
    </source>
</evidence>
<feature type="region of interest" description="Disordered" evidence="9">
    <location>
        <begin position="1"/>
        <end position="22"/>
    </location>
</feature>
<feature type="non-terminal residue" evidence="11">
    <location>
        <position position="1"/>
    </location>
</feature>